<reference evidence="1" key="1">
    <citation type="journal article" date="2021" name="Proc. Natl. Acad. Sci. U.S.A.">
        <title>A Catalog of Tens of Thousands of Viruses from Human Metagenomes Reveals Hidden Associations with Chronic Diseases.</title>
        <authorList>
            <person name="Tisza M.J."/>
            <person name="Buck C.B."/>
        </authorList>
    </citation>
    <scope>NUCLEOTIDE SEQUENCE</scope>
    <source>
        <strain evidence="1">CtMBu2</strain>
    </source>
</reference>
<proteinExistence type="predicted"/>
<evidence type="ECO:0000313" key="1">
    <source>
        <dbReference type="EMBL" id="DAF58235.1"/>
    </source>
</evidence>
<accession>A0A8S5T5F4</accession>
<sequence length="29" mass="3434">MNPIEAIEQFQHQRRMTKTGIFSPIAPYE</sequence>
<organism evidence="1">
    <name type="scientific">Siphoviridae sp. ctMBu2</name>
    <dbReference type="NCBI Taxonomy" id="2827853"/>
    <lineage>
        <taxon>Viruses</taxon>
        <taxon>Duplodnaviria</taxon>
        <taxon>Heunggongvirae</taxon>
        <taxon>Uroviricota</taxon>
        <taxon>Caudoviricetes</taxon>
    </lineage>
</organism>
<name>A0A8S5T5F4_9CAUD</name>
<dbReference type="EMBL" id="BK032748">
    <property type="protein sequence ID" value="DAF58235.1"/>
    <property type="molecule type" value="Genomic_DNA"/>
</dbReference>
<protein>
    <submittedName>
        <fullName evidence="1">Uncharacterized protein</fullName>
    </submittedName>
</protein>